<dbReference type="GO" id="GO:0003700">
    <property type="term" value="F:DNA-binding transcription factor activity"/>
    <property type="evidence" value="ECO:0007669"/>
    <property type="project" value="InterPro"/>
</dbReference>
<dbReference type="Proteomes" id="UP001165135">
    <property type="component" value="Unassembled WGS sequence"/>
</dbReference>
<organism evidence="5 6">
    <name type="scientific">Actinoallomurus iriomotensis</name>
    <dbReference type="NCBI Taxonomy" id="478107"/>
    <lineage>
        <taxon>Bacteria</taxon>
        <taxon>Bacillati</taxon>
        <taxon>Actinomycetota</taxon>
        <taxon>Actinomycetes</taxon>
        <taxon>Streptosporangiales</taxon>
        <taxon>Thermomonosporaceae</taxon>
        <taxon>Actinoallomurus</taxon>
    </lineage>
</organism>
<name>A0A9W6RR61_9ACTN</name>
<proteinExistence type="predicted"/>
<gene>
    <name evidence="5" type="ORF">Airi01_068840</name>
</gene>
<sequence length="137" mass="15029">MRIGELSRLSGASPRSIRHYESVGLLSSGRDSRGYRDFDESAVAQIAKIKLLLGVGLDITDIVVMLPSADTSEVVYCARAQERIDEQIVRIERQQALLCEARSLLLELQRVGQVTATVRPPAEPIRAVSGNRTAGIR</sequence>
<keyword evidence="2" id="KW-0238">DNA-binding</keyword>
<evidence type="ECO:0000256" key="2">
    <source>
        <dbReference type="ARBA" id="ARBA00023125"/>
    </source>
</evidence>
<dbReference type="PANTHER" id="PTHR30204">
    <property type="entry name" value="REDOX-CYCLING DRUG-SENSING TRANSCRIPTIONAL ACTIVATOR SOXR"/>
    <property type="match status" value="1"/>
</dbReference>
<evidence type="ECO:0000259" key="4">
    <source>
        <dbReference type="PROSITE" id="PS50937"/>
    </source>
</evidence>
<dbReference type="EMBL" id="BSTJ01000009">
    <property type="protein sequence ID" value="GLY78617.1"/>
    <property type="molecule type" value="Genomic_DNA"/>
</dbReference>
<dbReference type="SMART" id="SM00422">
    <property type="entry name" value="HTH_MERR"/>
    <property type="match status" value="1"/>
</dbReference>
<dbReference type="InterPro" id="IPR000551">
    <property type="entry name" value="MerR-type_HTH_dom"/>
</dbReference>
<evidence type="ECO:0000313" key="5">
    <source>
        <dbReference type="EMBL" id="GLY78617.1"/>
    </source>
</evidence>
<dbReference type="PROSITE" id="PS50937">
    <property type="entry name" value="HTH_MERR_2"/>
    <property type="match status" value="1"/>
</dbReference>
<dbReference type="Gene3D" id="1.10.1660.10">
    <property type="match status" value="1"/>
</dbReference>
<dbReference type="InterPro" id="IPR047057">
    <property type="entry name" value="MerR_fam"/>
</dbReference>
<dbReference type="AlphaFoldDB" id="A0A9W6RR61"/>
<keyword evidence="3" id="KW-0804">Transcription</keyword>
<dbReference type="SUPFAM" id="SSF46955">
    <property type="entry name" value="Putative DNA-binding domain"/>
    <property type="match status" value="1"/>
</dbReference>
<evidence type="ECO:0000256" key="1">
    <source>
        <dbReference type="ARBA" id="ARBA00023015"/>
    </source>
</evidence>
<feature type="domain" description="HTH merR-type" evidence="4">
    <location>
        <begin position="1"/>
        <end position="68"/>
    </location>
</feature>
<dbReference type="PANTHER" id="PTHR30204:SF94">
    <property type="entry name" value="HEAVY METAL-DEPENDENT TRANSCRIPTIONAL REGULATOR HI_0293-RELATED"/>
    <property type="match status" value="1"/>
</dbReference>
<evidence type="ECO:0000313" key="6">
    <source>
        <dbReference type="Proteomes" id="UP001165135"/>
    </source>
</evidence>
<comment type="caution">
    <text evidence="5">The sequence shown here is derived from an EMBL/GenBank/DDBJ whole genome shotgun (WGS) entry which is preliminary data.</text>
</comment>
<protein>
    <recommendedName>
        <fullName evidence="4">HTH merR-type domain-containing protein</fullName>
    </recommendedName>
</protein>
<dbReference type="GO" id="GO:0003677">
    <property type="term" value="F:DNA binding"/>
    <property type="evidence" value="ECO:0007669"/>
    <property type="project" value="UniProtKB-KW"/>
</dbReference>
<evidence type="ECO:0000256" key="3">
    <source>
        <dbReference type="ARBA" id="ARBA00023163"/>
    </source>
</evidence>
<dbReference type="Pfam" id="PF13411">
    <property type="entry name" value="MerR_1"/>
    <property type="match status" value="1"/>
</dbReference>
<dbReference type="PRINTS" id="PR00040">
    <property type="entry name" value="HTHMERR"/>
</dbReference>
<dbReference type="InterPro" id="IPR009061">
    <property type="entry name" value="DNA-bd_dom_put_sf"/>
</dbReference>
<accession>A0A9W6RR61</accession>
<keyword evidence="1" id="KW-0805">Transcription regulation</keyword>
<reference evidence="5" key="1">
    <citation type="submission" date="2023-03" db="EMBL/GenBank/DDBJ databases">
        <title>Actinoallomurus iriomotensis NBRC 103681.</title>
        <authorList>
            <person name="Ichikawa N."/>
            <person name="Sato H."/>
            <person name="Tonouchi N."/>
        </authorList>
    </citation>
    <scope>NUCLEOTIDE SEQUENCE</scope>
    <source>
        <strain evidence="5">NBRC 103681</strain>
    </source>
</reference>
<dbReference type="RefSeq" id="WP_285629473.1">
    <property type="nucleotide sequence ID" value="NZ_BSTJ01000009.1"/>
</dbReference>